<keyword evidence="3" id="KW-0346">Stress response</keyword>
<evidence type="ECO:0000256" key="2">
    <source>
        <dbReference type="SAM" id="MobiDB-lite"/>
    </source>
</evidence>
<evidence type="ECO:0000313" key="3">
    <source>
        <dbReference type="EMBL" id="BAZ84462.1"/>
    </source>
</evidence>
<dbReference type="EMBL" id="AP018316">
    <property type="protein sequence ID" value="BAZ84462.1"/>
    <property type="molecule type" value="Genomic_DNA"/>
</dbReference>
<feature type="region of interest" description="Disordered" evidence="2">
    <location>
        <begin position="60"/>
        <end position="91"/>
    </location>
</feature>
<dbReference type="RefSeq" id="WP_197705495.1">
    <property type="nucleotide sequence ID" value="NZ_AP018316.1"/>
</dbReference>
<sequence length="91" mass="10587">MLCSLSILAAYQQKAGKVIYFVETQEPLVVTQQREDLQRLQNQFNQLLAELTKANISSKYQPYQYQPKPENPQIPKQQVYTYTPPKQNPPC</sequence>
<evidence type="ECO:0000256" key="1">
    <source>
        <dbReference type="SAM" id="Coils"/>
    </source>
</evidence>
<proteinExistence type="predicted"/>
<dbReference type="AlphaFoldDB" id="A0A1Z4UYX4"/>
<evidence type="ECO:0000313" key="4">
    <source>
        <dbReference type="Proteomes" id="UP000218702"/>
    </source>
</evidence>
<accession>A0A1Z4UYX4</accession>
<reference evidence="3 4" key="1">
    <citation type="submission" date="2017-06" db="EMBL/GenBank/DDBJ databases">
        <title>Genome sequencing of cyanobaciteial culture collection at National Institute for Environmental Studies (NIES).</title>
        <authorList>
            <person name="Hirose Y."/>
            <person name="Shimura Y."/>
            <person name="Fujisawa T."/>
            <person name="Nakamura Y."/>
            <person name="Kawachi M."/>
        </authorList>
    </citation>
    <scope>NUCLEOTIDE SEQUENCE [LARGE SCALE GENOMIC DNA]</scope>
    <source>
        <strain evidence="3 4">NIES-806</strain>
    </source>
</reference>
<keyword evidence="1" id="KW-0175">Coiled coil</keyword>
<dbReference type="Proteomes" id="UP000218702">
    <property type="component" value="Chromosome"/>
</dbReference>
<feature type="coiled-coil region" evidence="1">
    <location>
        <begin position="30"/>
        <end position="57"/>
    </location>
</feature>
<keyword evidence="4" id="KW-1185">Reference proteome</keyword>
<dbReference type="KEGG" id="dcm:NIES806_06480"/>
<protein>
    <submittedName>
        <fullName evidence="3">Heat shock protein DnaJ-like protein</fullName>
    </submittedName>
</protein>
<feature type="compositionally biased region" description="Polar residues" evidence="2">
    <location>
        <begin position="74"/>
        <end position="85"/>
    </location>
</feature>
<gene>
    <name evidence="3" type="ORF">NIES806_06480</name>
</gene>
<name>A0A1Z4UYX4_9CYAN</name>
<organism evidence="3 4">
    <name type="scientific">Dolichospermum compactum NIES-806</name>
    <dbReference type="NCBI Taxonomy" id="1973481"/>
    <lineage>
        <taxon>Bacteria</taxon>
        <taxon>Bacillati</taxon>
        <taxon>Cyanobacteriota</taxon>
        <taxon>Cyanophyceae</taxon>
        <taxon>Nostocales</taxon>
        <taxon>Aphanizomenonaceae</taxon>
        <taxon>Dolichospermum</taxon>
        <taxon>Dolichospermum compactum</taxon>
    </lineage>
</organism>